<organism evidence="2 3">
    <name type="scientific">Terrihabitans rhizophilus</name>
    <dbReference type="NCBI Taxonomy" id="3092662"/>
    <lineage>
        <taxon>Bacteria</taxon>
        <taxon>Pseudomonadati</taxon>
        <taxon>Pseudomonadota</taxon>
        <taxon>Alphaproteobacteria</taxon>
        <taxon>Hyphomicrobiales</taxon>
        <taxon>Terrihabitans</taxon>
    </lineage>
</organism>
<dbReference type="InterPro" id="IPR006860">
    <property type="entry name" value="FecR"/>
</dbReference>
<protein>
    <submittedName>
        <fullName evidence="2">FecR domain-containing protein</fullName>
    </submittedName>
</protein>
<comment type="caution">
    <text evidence="2">The sequence shown here is derived from an EMBL/GenBank/DDBJ whole genome shotgun (WGS) entry which is preliminary data.</text>
</comment>
<evidence type="ECO:0000259" key="1">
    <source>
        <dbReference type="Pfam" id="PF04773"/>
    </source>
</evidence>
<dbReference type="Proteomes" id="UP001274321">
    <property type="component" value="Unassembled WGS sequence"/>
</dbReference>
<dbReference type="Gene3D" id="2.60.120.1440">
    <property type="match status" value="1"/>
</dbReference>
<proteinExistence type="predicted"/>
<evidence type="ECO:0000313" key="2">
    <source>
        <dbReference type="EMBL" id="MDX6806173.1"/>
    </source>
</evidence>
<sequence length="310" mass="33702">MNARDDLWNEAMALLLTWQQRPNDETVRTEIRTFCAGGEAHLAAWDEAKRVFLLTGAASAGRRKSSHPRVTRRQAMIGAGSMIAAGTLMSQGQGWWRRLSADQATSSAQIHRSTLPDGSQLTLGPDSAARFAFTPSERRIQLLSGAAFCEATPDGRPFVCASDHLSGVTSSGTFELRTSSSRHDIAVATGELEVEVTSAASTKQLLRAGDWMSVSKDAGHVRRGRRDPANMAAWRRKQLIAEEERVADVIAEIGRWKQGRILIPERSLRDEQVSGLFDLSNPDAALQAVVAPFSGRVRSIAPGLTVITTI</sequence>
<dbReference type="PIRSF" id="PIRSF018266">
    <property type="entry name" value="FecR"/>
    <property type="match status" value="1"/>
</dbReference>
<dbReference type="Pfam" id="PF04773">
    <property type="entry name" value="FecR"/>
    <property type="match status" value="1"/>
</dbReference>
<dbReference type="PANTHER" id="PTHR30273:SF2">
    <property type="entry name" value="PROTEIN FECR"/>
    <property type="match status" value="1"/>
</dbReference>
<dbReference type="EMBL" id="JAXAFJ010000004">
    <property type="protein sequence ID" value="MDX6806173.1"/>
    <property type="molecule type" value="Genomic_DNA"/>
</dbReference>
<feature type="domain" description="FecR protein" evidence="1">
    <location>
        <begin position="104"/>
        <end position="192"/>
    </location>
</feature>
<gene>
    <name evidence="2" type="ORF">SCD90_08855</name>
</gene>
<dbReference type="RefSeq" id="WP_319844292.1">
    <property type="nucleotide sequence ID" value="NZ_JAXAFJ010000004.1"/>
</dbReference>
<keyword evidence="3" id="KW-1185">Reference proteome</keyword>
<evidence type="ECO:0000313" key="3">
    <source>
        <dbReference type="Proteomes" id="UP001274321"/>
    </source>
</evidence>
<accession>A0ABU4RPS0</accession>
<dbReference type="InterPro" id="IPR012373">
    <property type="entry name" value="Ferrdict_sens_TM"/>
</dbReference>
<dbReference type="PANTHER" id="PTHR30273">
    <property type="entry name" value="PERIPLASMIC SIGNAL SENSOR AND SIGMA FACTOR ACTIVATOR FECR-RELATED"/>
    <property type="match status" value="1"/>
</dbReference>
<reference evidence="2 3" key="1">
    <citation type="submission" date="2023-11" db="EMBL/GenBank/DDBJ databases">
        <authorList>
            <person name="Bao R."/>
        </authorList>
    </citation>
    <scope>NUCLEOTIDE SEQUENCE [LARGE SCALE GENOMIC DNA]</scope>
    <source>
        <strain evidence="2 3">PJ23</strain>
    </source>
</reference>
<name>A0ABU4RPS0_9HYPH</name>